<dbReference type="SUPFAM" id="SSF47413">
    <property type="entry name" value="lambda repressor-like DNA-binding domains"/>
    <property type="match status" value="1"/>
</dbReference>
<keyword evidence="2 5" id="KW-0238">DNA-binding</keyword>
<dbReference type="CDD" id="cd06267">
    <property type="entry name" value="PBP1_LacI_sugar_binding-like"/>
    <property type="match status" value="1"/>
</dbReference>
<keyword evidence="1" id="KW-0805">Transcription regulation</keyword>
<dbReference type="PANTHER" id="PTHR30146:SF109">
    <property type="entry name" value="HTH-TYPE TRANSCRIPTIONAL REGULATOR GALS"/>
    <property type="match status" value="1"/>
</dbReference>
<dbReference type="PROSITE" id="PS50932">
    <property type="entry name" value="HTH_LACI_2"/>
    <property type="match status" value="1"/>
</dbReference>
<dbReference type="RefSeq" id="WP_354492958.1">
    <property type="nucleotide sequence ID" value="NZ_JBEPMC010000007.1"/>
</dbReference>
<dbReference type="InterPro" id="IPR046335">
    <property type="entry name" value="LacI/GalR-like_sensor"/>
</dbReference>
<evidence type="ECO:0000256" key="1">
    <source>
        <dbReference type="ARBA" id="ARBA00023015"/>
    </source>
</evidence>
<feature type="domain" description="HTH lacI-type" evidence="4">
    <location>
        <begin position="4"/>
        <end position="58"/>
    </location>
</feature>
<protein>
    <submittedName>
        <fullName evidence="5">DNA-binding LacI/PurR family transcriptional regulator</fullName>
    </submittedName>
</protein>
<dbReference type="InterPro" id="IPR000843">
    <property type="entry name" value="HTH_LacI"/>
</dbReference>
<gene>
    <name evidence="5" type="ORF">ABID19_004349</name>
</gene>
<keyword evidence="6" id="KW-1185">Reference proteome</keyword>
<dbReference type="InterPro" id="IPR028082">
    <property type="entry name" value="Peripla_BP_I"/>
</dbReference>
<dbReference type="Pfam" id="PF13377">
    <property type="entry name" value="Peripla_BP_3"/>
    <property type="match status" value="1"/>
</dbReference>
<dbReference type="SMART" id="SM00354">
    <property type="entry name" value="HTH_LACI"/>
    <property type="match status" value="1"/>
</dbReference>
<proteinExistence type="predicted"/>
<name>A0ABV2GSN1_9HYPH</name>
<dbReference type="Pfam" id="PF00356">
    <property type="entry name" value="LacI"/>
    <property type="match status" value="1"/>
</dbReference>
<dbReference type="GO" id="GO:0003677">
    <property type="term" value="F:DNA binding"/>
    <property type="evidence" value="ECO:0007669"/>
    <property type="project" value="UniProtKB-KW"/>
</dbReference>
<dbReference type="Proteomes" id="UP001549204">
    <property type="component" value="Unassembled WGS sequence"/>
</dbReference>
<dbReference type="PANTHER" id="PTHR30146">
    <property type="entry name" value="LACI-RELATED TRANSCRIPTIONAL REPRESSOR"/>
    <property type="match status" value="1"/>
</dbReference>
<reference evidence="5 6" key="1">
    <citation type="submission" date="2024-06" db="EMBL/GenBank/DDBJ databases">
        <title>Genomic Encyclopedia of Type Strains, Phase IV (KMG-IV): sequencing the most valuable type-strain genomes for metagenomic binning, comparative biology and taxonomic classification.</title>
        <authorList>
            <person name="Goeker M."/>
        </authorList>
    </citation>
    <scope>NUCLEOTIDE SEQUENCE [LARGE SCALE GENOMIC DNA]</scope>
    <source>
        <strain evidence="5 6">DSM 100022</strain>
    </source>
</reference>
<evidence type="ECO:0000256" key="3">
    <source>
        <dbReference type="ARBA" id="ARBA00023163"/>
    </source>
</evidence>
<evidence type="ECO:0000259" key="4">
    <source>
        <dbReference type="PROSITE" id="PS50932"/>
    </source>
</evidence>
<dbReference type="SUPFAM" id="SSF53822">
    <property type="entry name" value="Periplasmic binding protein-like I"/>
    <property type="match status" value="1"/>
</dbReference>
<keyword evidence="3" id="KW-0804">Transcription</keyword>
<dbReference type="EMBL" id="JBEPMC010000007">
    <property type="protein sequence ID" value="MET3581303.1"/>
    <property type="molecule type" value="Genomic_DNA"/>
</dbReference>
<evidence type="ECO:0000256" key="2">
    <source>
        <dbReference type="ARBA" id="ARBA00023125"/>
    </source>
</evidence>
<evidence type="ECO:0000313" key="5">
    <source>
        <dbReference type="EMBL" id="MET3581303.1"/>
    </source>
</evidence>
<dbReference type="Gene3D" id="1.10.260.40">
    <property type="entry name" value="lambda repressor-like DNA-binding domains"/>
    <property type="match status" value="1"/>
</dbReference>
<sequence>MTHKTMEDFARSCGVSRPTLSKYFDDPTSVKPATRQRIEVALRASDYQPNLFARNLNRKRTRSIGIMVPTVADPFYSEMVSRIELRLRDEGYWPIVISSHGSRELEVEATRTILSLKVSGALIAPLGLRSDHRTLEKLTQAIPIVYFDSYLEGDTPFVGNNNAQSVSTIVDYLCRSGDAPVYFDIPHVNHNSPERVNSYIATMQRLGHEPVIIGNTEDYTWDFERIGYEQTEKMLGNGGLPGKTILCANDRLAFGVMAAAYSRGRKVGRKGDCDLRVAAHDDHPLSRYTCPALTTMAQDFASMAGRSVETLLTLLDEGDAAVAAKVSLDATLVMRQSA</sequence>
<evidence type="ECO:0000313" key="6">
    <source>
        <dbReference type="Proteomes" id="UP001549204"/>
    </source>
</evidence>
<organism evidence="5 6">
    <name type="scientific">Mesorhizobium robiniae</name>
    <dbReference type="NCBI Taxonomy" id="559315"/>
    <lineage>
        <taxon>Bacteria</taxon>
        <taxon>Pseudomonadati</taxon>
        <taxon>Pseudomonadota</taxon>
        <taxon>Alphaproteobacteria</taxon>
        <taxon>Hyphomicrobiales</taxon>
        <taxon>Phyllobacteriaceae</taxon>
        <taxon>Mesorhizobium</taxon>
    </lineage>
</organism>
<dbReference type="InterPro" id="IPR010982">
    <property type="entry name" value="Lambda_DNA-bd_dom_sf"/>
</dbReference>
<dbReference type="CDD" id="cd01392">
    <property type="entry name" value="HTH_LacI"/>
    <property type="match status" value="1"/>
</dbReference>
<accession>A0ABV2GSN1</accession>
<dbReference type="Gene3D" id="3.40.50.2300">
    <property type="match status" value="2"/>
</dbReference>
<comment type="caution">
    <text evidence="5">The sequence shown here is derived from an EMBL/GenBank/DDBJ whole genome shotgun (WGS) entry which is preliminary data.</text>
</comment>